<dbReference type="GO" id="GO:0003700">
    <property type="term" value="F:DNA-binding transcription factor activity"/>
    <property type="evidence" value="ECO:0007669"/>
    <property type="project" value="InterPro"/>
</dbReference>
<evidence type="ECO:0000313" key="2">
    <source>
        <dbReference type="EMBL" id="MBB4677957.1"/>
    </source>
</evidence>
<keyword evidence="2" id="KW-0238">DNA-binding</keyword>
<dbReference type="PANTHER" id="PTHR33164:SF99">
    <property type="entry name" value="MARR FAMILY REGULATORY PROTEIN"/>
    <property type="match status" value="1"/>
</dbReference>
<dbReference type="InterPro" id="IPR036388">
    <property type="entry name" value="WH-like_DNA-bd_sf"/>
</dbReference>
<dbReference type="AlphaFoldDB" id="A0A7W7CBG6"/>
<dbReference type="Proteomes" id="UP000533598">
    <property type="component" value="Unassembled WGS sequence"/>
</dbReference>
<dbReference type="InterPro" id="IPR000835">
    <property type="entry name" value="HTH_MarR-typ"/>
</dbReference>
<reference evidence="2 3" key="1">
    <citation type="submission" date="2020-08" db="EMBL/GenBank/DDBJ databases">
        <title>Sequencing the genomes of 1000 actinobacteria strains.</title>
        <authorList>
            <person name="Klenk H.-P."/>
        </authorList>
    </citation>
    <scope>NUCLEOTIDE SEQUENCE [LARGE SCALE GENOMIC DNA]</scope>
    <source>
        <strain evidence="2 3">DSM 44230</strain>
    </source>
</reference>
<dbReference type="GO" id="GO:0003677">
    <property type="term" value="F:DNA binding"/>
    <property type="evidence" value="ECO:0007669"/>
    <property type="project" value="UniProtKB-KW"/>
</dbReference>
<dbReference type="GO" id="GO:0006950">
    <property type="term" value="P:response to stress"/>
    <property type="evidence" value="ECO:0007669"/>
    <property type="project" value="TreeGrafter"/>
</dbReference>
<name>A0A7W7CBG6_9PSEU</name>
<dbReference type="SMART" id="SM00347">
    <property type="entry name" value="HTH_MARR"/>
    <property type="match status" value="1"/>
</dbReference>
<evidence type="ECO:0000259" key="1">
    <source>
        <dbReference type="PROSITE" id="PS50995"/>
    </source>
</evidence>
<dbReference type="PANTHER" id="PTHR33164">
    <property type="entry name" value="TRANSCRIPTIONAL REGULATOR, MARR FAMILY"/>
    <property type="match status" value="1"/>
</dbReference>
<organism evidence="2 3">
    <name type="scientific">Crossiella cryophila</name>
    <dbReference type="NCBI Taxonomy" id="43355"/>
    <lineage>
        <taxon>Bacteria</taxon>
        <taxon>Bacillati</taxon>
        <taxon>Actinomycetota</taxon>
        <taxon>Actinomycetes</taxon>
        <taxon>Pseudonocardiales</taxon>
        <taxon>Pseudonocardiaceae</taxon>
        <taxon>Crossiella</taxon>
    </lineage>
</organism>
<dbReference type="EMBL" id="JACHMH010000001">
    <property type="protein sequence ID" value="MBB4677957.1"/>
    <property type="molecule type" value="Genomic_DNA"/>
</dbReference>
<dbReference type="PROSITE" id="PS50995">
    <property type="entry name" value="HTH_MARR_2"/>
    <property type="match status" value="1"/>
</dbReference>
<dbReference type="RefSeq" id="WP_185003839.1">
    <property type="nucleotide sequence ID" value="NZ_BAAAUI010000027.1"/>
</dbReference>
<dbReference type="Pfam" id="PF12802">
    <property type="entry name" value="MarR_2"/>
    <property type="match status" value="1"/>
</dbReference>
<evidence type="ECO:0000313" key="3">
    <source>
        <dbReference type="Proteomes" id="UP000533598"/>
    </source>
</evidence>
<protein>
    <submittedName>
        <fullName evidence="2">DNA-binding MarR family transcriptional regulator</fullName>
    </submittedName>
</protein>
<dbReference type="InterPro" id="IPR039422">
    <property type="entry name" value="MarR/SlyA-like"/>
</dbReference>
<accession>A0A7W7CBG6</accession>
<comment type="caution">
    <text evidence="2">The sequence shown here is derived from an EMBL/GenBank/DDBJ whole genome shotgun (WGS) entry which is preliminary data.</text>
</comment>
<proteinExistence type="predicted"/>
<dbReference type="InterPro" id="IPR036390">
    <property type="entry name" value="WH_DNA-bd_sf"/>
</dbReference>
<dbReference type="Gene3D" id="1.10.10.10">
    <property type="entry name" value="Winged helix-like DNA-binding domain superfamily/Winged helix DNA-binding domain"/>
    <property type="match status" value="1"/>
</dbReference>
<gene>
    <name evidence="2" type="ORF">HNR67_004075</name>
</gene>
<keyword evidence="3" id="KW-1185">Reference proteome</keyword>
<dbReference type="SUPFAM" id="SSF46785">
    <property type="entry name" value="Winged helix' DNA-binding domain"/>
    <property type="match status" value="1"/>
</dbReference>
<feature type="domain" description="HTH marR-type" evidence="1">
    <location>
        <begin position="1"/>
        <end position="149"/>
    </location>
</feature>
<sequence>MDEPRWLDGSELTAWQDFLTAGALLNRLVEQQLRENGLSHPQYEVLVRLSEAGGELRMTELAEAAVTSKSGLSYQVAQLEKLGLVTRRSCPTDVRGVIAELTSAGWARLRAAAPGHAALVRTAFVEGLDPERFRGLAAGLAELADRLRSHE</sequence>